<dbReference type="InterPro" id="IPR029044">
    <property type="entry name" value="Nucleotide-diphossugar_trans"/>
</dbReference>
<dbReference type="SUPFAM" id="SSF53448">
    <property type="entry name" value="Nucleotide-diphospho-sugar transferases"/>
    <property type="match status" value="1"/>
</dbReference>
<keyword evidence="2 4" id="KW-0808">Transferase</keyword>
<dbReference type="Gene3D" id="3.90.550.10">
    <property type="entry name" value="Spore Coat Polysaccharide Biosynthesis Protein SpsA, Chain A"/>
    <property type="match status" value="1"/>
</dbReference>
<proteinExistence type="predicted"/>
<organism evidence="4 5">
    <name type="scientific">Segatella oris</name>
    <dbReference type="NCBI Taxonomy" id="28135"/>
    <lineage>
        <taxon>Bacteria</taxon>
        <taxon>Pseudomonadati</taxon>
        <taxon>Bacteroidota</taxon>
        <taxon>Bacteroidia</taxon>
        <taxon>Bacteroidales</taxon>
        <taxon>Prevotellaceae</taxon>
        <taxon>Segatella</taxon>
    </lineage>
</organism>
<dbReference type="GeneID" id="85012744"/>
<dbReference type="PANTHER" id="PTHR22916:SF51">
    <property type="entry name" value="GLYCOSYLTRANSFERASE EPSH-RELATED"/>
    <property type="match status" value="1"/>
</dbReference>
<evidence type="ECO:0000256" key="2">
    <source>
        <dbReference type="ARBA" id="ARBA00022679"/>
    </source>
</evidence>
<dbReference type="KEGG" id="poc:NCTC13071_01960"/>
<name>A0A3S5EPD2_9BACT</name>
<sequence>MKIEIPKFSIIVPVYNVEKYLRKCIESLLRQEIDNVEILLVNDGSTDSSSEICQEYVDNYSNIKLLYQDNQGVCAARNNGIVHATGEWIVLVDADDYLLDNGLKAAFEAVCSPDSFDVIQYGSSYDFWPKKKLSSELVFNGSGHEYILKYGFVSFCWLCFYRREFLRTNGIRFHDHYIVGEDQLFVANVFLHNPRIAAVSTDLYRYVVHDDSATTKRDIFHTRRCVDDYLLSYHDICMLAEELTVDNKVRTSVYKALNGKKMFGYSRMLSAQYDYHMFCEVSKRARQYRFYPIMPVGHGLKGKVMSILMNLTIKYFVFYKLACWVFNGIISKSVLPRLRMNLKDGK</sequence>
<dbReference type="Pfam" id="PF00535">
    <property type="entry name" value="Glycos_transf_2"/>
    <property type="match status" value="1"/>
</dbReference>
<evidence type="ECO:0000256" key="1">
    <source>
        <dbReference type="ARBA" id="ARBA00022676"/>
    </source>
</evidence>
<dbReference type="CDD" id="cd00761">
    <property type="entry name" value="Glyco_tranf_GTA_type"/>
    <property type="match status" value="1"/>
</dbReference>
<dbReference type="GO" id="GO:0016758">
    <property type="term" value="F:hexosyltransferase activity"/>
    <property type="evidence" value="ECO:0007669"/>
    <property type="project" value="UniProtKB-ARBA"/>
</dbReference>
<protein>
    <submittedName>
        <fullName evidence="4">PGL/p-HBAD biosynthesis glycosyltransferase Rv2957/MT3031</fullName>
        <ecNumber evidence="4">2.4.1.-</ecNumber>
    </submittedName>
</protein>
<dbReference type="AlphaFoldDB" id="A0A3S5EPD2"/>
<evidence type="ECO:0000259" key="3">
    <source>
        <dbReference type="Pfam" id="PF00535"/>
    </source>
</evidence>
<gene>
    <name evidence="4" type="ORF">NCTC13071_01960</name>
</gene>
<dbReference type="RefSeq" id="WP_018919304.1">
    <property type="nucleotide sequence ID" value="NZ_LR134384.1"/>
</dbReference>
<keyword evidence="1 4" id="KW-0328">Glycosyltransferase</keyword>
<dbReference type="PANTHER" id="PTHR22916">
    <property type="entry name" value="GLYCOSYLTRANSFERASE"/>
    <property type="match status" value="1"/>
</dbReference>
<evidence type="ECO:0000313" key="5">
    <source>
        <dbReference type="Proteomes" id="UP000274578"/>
    </source>
</evidence>
<dbReference type="InterPro" id="IPR001173">
    <property type="entry name" value="Glyco_trans_2-like"/>
</dbReference>
<reference evidence="4 5" key="1">
    <citation type="submission" date="2018-12" db="EMBL/GenBank/DDBJ databases">
        <authorList>
            <consortium name="Pathogen Informatics"/>
        </authorList>
    </citation>
    <scope>NUCLEOTIDE SEQUENCE [LARGE SCALE GENOMIC DNA]</scope>
    <source>
        <strain evidence="4 5">NCTC13071</strain>
    </source>
</reference>
<dbReference type="EC" id="2.4.1.-" evidence="4"/>
<dbReference type="EMBL" id="LR134384">
    <property type="protein sequence ID" value="VEH15944.1"/>
    <property type="molecule type" value="Genomic_DNA"/>
</dbReference>
<feature type="domain" description="Glycosyltransferase 2-like" evidence="3">
    <location>
        <begin position="9"/>
        <end position="166"/>
    </location>
</feature>
<evidence type="ECO:0000313" key="4">
    <source>
        <dbReference type="EMBL" id="VEH15944.1"/>
    </source>
</evidence>
<dbReference type="Proteomes" id="UP000274578">
    <property type="component" value="Chromosome 1"/>
</dbReference>
<accession>A0A3S5EPD2</accession>